<sequence>MSTTPRNPGSGPEDEYPEDASGPGTDGLSELDSLDGPEDPGTVDPFQDPDYLAEQLLGADDVQPGTGDTAARDVSSEGQDRTRAAKPDAGDLEADGSGSDASSGDEDRFDAG</sequence>
<dbReference type="RefSeq" id="WP_310293075.1">
    <property type="nucleotide sequence ID" value="NZ_BAAAWO010000001.1"/>
</dbReference>
<keyword evidence="3" id="KW-1185">Reference proteome</keyword>
<protein>
    <recommendedName>
        <fullName evidence="4">Sugar ABC transporter ATPase</fullName>
    </recommendedName>
</protein>
<reference evidence="2 3" key="1">
    <citation type="submission" date="2023-07" db="EMBL/GenBank/DDBJ databases">
        <title>Sequencing the genomes of 1000 actinobacteria strains.</title>
        <authorList>
            <person name="Klenk H.-P."/>
        </authorList>
    </citation>
    <scope>NUCLEOTIDE SEQUENCE [LARGE SCALE GENOMIC DNA]</scope>
    <source>
        <strain evidence="2 3">DSM 20167</strain>
    </source>
</reference>
<organism evidence="2 3">
    <name type="scientific">Paeniglutamicibacter sulfureus</name>
    <dbReference type="NCBI Taxonomy" id="43666"/>
    <lineage>
        <taxon>Bacteria</taxon>
        <taxon>Bacillati</taxon>
        <taxon>Actinomycetota</taxon>
        <taxon>Actinomycetes</taxon>
        <taxon>Micrococcales</taxon>
        <taxon>Micrococcaceae</taxon>
        <taxon>Paeniglutamicibacter</taxon>
    </lineage>
</organism>
<evidence type="ECO:0000313" key="2">
    <source>
        <dbReference type="EMBL" id="MDR7360263.1"/>
    </source>
</evidence>
<evidence type="ECO:0008006" key="4">
    <source>
        <dbReference type="Google" id="ProtNLM"/>
    </source>
</evidence>
<evidence type="ECO:0000313" key="3">
    <source>
        <dbReference type="Proteomes" id="UP001183817"/>
    </source>
</evidence>
<gene>
    <name evidence="2" type="ORF">J2S64_003954</name>
</gene>
<proteinExistence type="predicted"/>
<evidence type="ECO:0000256" key="1">
    <source>
        <dbReference type="SAM" id="MobiDB-lite"/>
    </source>
</evidence>
<feature type="region of interest" description="Disordered" evidence="1">
    <location>
        <begin position="1"/>
        <end position="112"/>
    </location>
</feature>
<comment type="caution">
    <text evidence="2">The sequence shown here is derived from an EMBL/GenBank/DDBJ whole genome shotgun (WGS) entry which is preliminary data.</text>
</comment>
<accession>A0ABU2BNN3</accession>
<dbReference type="Proteomes" id="UP001183817">
    <property type="component" value="Unassembled WGS sequence"/>
</dbReference>
<feature type="compositionally biased region" description="Basic and acidic residues" evidence="1">
    <location>
        <begin position="70"/>
        <end position="89"/>
    </location>
</feature>
<name>A0ABU2BNN3_9MICC</name>
<dbReference type="EMBL" id="JAVDYI010000001">
    <property type="protein sequence ID" value="MDR7360263.1"/>
    <property type="molecule type" value="Genomic_DNA"/>
</dbReference>